<dbReference type="Gene3D" id="3.10.350.10">
    <property type="entry name" value="LysM domain"/>
    <property type="match status" value="1"/>
</dbReference>
<evidence type="ECO:0000313" key="3">
    <source>
        <dbReference type="EMBL" id="TQF00346.1"/>
    </source>
</evidence>
<feature type="domain" description="LysM" evidence="2">
    <location>
        <begin position="40"/>
        <end position="84"/>
    </location>
</feature>
<gene>
    <name evidence="3" type="ORF">FKY71_03815</name>
</gene>
<dbReference type="RefSeq" id="WP_222518755.1">
    <property type="nucleotide sequence ID" value="NZ_MBFX01000002.1"/>
</dbReference>
<evidence type="ECO:0000313" key="4">
    <source>
        <dbReference type="Proteomes" id="UP000315400"/>
    </source>
</evidence>
<dbReference type="GO" id="GO:0004222">
    <property type="term" value="F:metalloendopeptidase activity"/>
    <property type="evidence" value="ECO:0007669"/>
    <property type="project" value="TreeGrafter"/>
</dbReference>
<dbReference type="PROSITE" id="PS51782">
    <property type="entry name" value="LYSM"/>
    <property type="match status" value="1"/>
</dbReference>
<dbReference type="Pfam" id="PF01476">
    <property type="entry name" value="LysM"/>
    <property type="match status" value="1"/>
</dbReference>
<dbReference type="InterPro" id="IPR016047">
    <property type="entry name" value="M23ase_b-sheet_dom"/>
</dbReference>
<dbReference type="InterPro" id="IPR036779">
    <property type="entry name" value="LysM_dom_sf"/>
</dbReference>
<dbReference type="AlphaFoldDB" id="A0A540VUA8"/>
<sequence>MKVRGGVLLAVVMILAGCTEFDYASDRALRQADTDVVAGDVHVVERGETLYQIAWQYGLDFRDVARWNDLRSADLIFAGQELVLRGPADTGSGQTQSSAQSSGLSGPIAWQWPVEGEIVGAYDANAIGKRGIRIGAEPGSVVAAAGGGDVVYSGSGLRGYGNLVIIKHNDQFLTAYGYNSELLVGEGERVEGGDAIARVATDGERAGHLHFEIRQQGDPVNPASYLP</sequence>
<comment type="caution">
    <text evidence="3">The sequence shown here is derived from an EMBL/GenBank/DDBJ whole genome shotgun (WGS) entry which is preliminary data.</text>
</comment>
<dbReference type="CDD" id="cd00118">
    <property type="entry name" value="LysM"/>
    <property type="match status" value="1"/>
</dbReference>
<dbReference type="PANTHER" id="PTHR21666:SF263">
    <property type="entry name" value="MUREIN HYDROLASE ACTIVATOR NLPD"/>
    <property type="match status" value="1"/>
</dbReference>
<proteinExistence type="inferred from homology"/>
<dbReference type="CDD" id="cd12797">
    <property type="entry name" value="M23_peptidase"/>
    <property type="match status" value="1"/>
</dbReference>
<evidence type="ECO:0000259" key="2">
    <source>
        <dbReference type="PROSITE" id="PS51782"/>
    </source>
</evidence>
<dbReference type="Pfam" id="PF01551">
    <property type="entry name" value="Peptidase_M23"/>
    <property type="match status" value="1"/>
</dbReference>
<dbReference type="InterPro" id="IPR050570">
    <property type="entry name" value="Cell_wall_metabolism_enzyme"/>
</dbReference>
<evidence type="ECO:0000256" key="1">
    <source>
        <dbReference type="ARBA" id="ARBA00038420"/>
    </source>
</evidence>
<dbReference type="STRING" id="1260251.SPISAL_04355"/>
<dbReference type="Gene3D" id="2.70.70.10">
    <property type="entry name" value="Glucose Permease (Domain IIA)"/>
    <property type="match status" value="1"/>
</dbReference>
<organism evidence="3 4">
    <name type="scientific">Spiribacter salinus</name>
    <dbReference type="NCBI Taxonomy" id="1335746"/>
    <lineage>
        <taxon>Bacteria</taxon>
        <taxon>Pseudomonadati</taxon>
        <taxon>Pseudomonadota</taxon>
        <taxon>Gammaproteobacteria</taxon>
        <taxon>Chromatiales</taxon>
        <taxon>Ectothiorhodospiraceae</taxon>
        <taxon>Spiribacter</taxon>
    </lineage>
</organism>
<reference evidence="3 4" key="1">
    <citation type="submission" date="2019-06" db="EMBL/GenBank/DDBJ databases">
        <title>Metagenome assembled Genome of Spiribacter salinus SL48-SHIP from the microbial mat of Salt Lake 48 (Novosibirsk region, Russia).</title>
        <authorList>
            <person name="Shipova A."/>
            <person name="Rozanov A.S."/>
            <person name="Bryanskaya A.V."/>
            <person name="Peltek S.E."/>
        </authorList>
    </citation>
    <scope>NUCLEOTIDE SEQUENCE [LARGE SCALE GENOMIC DNA]</scope>
    <source>
        <strain evidence="3">SL48-SHIP-2</strain>
    </source>
</reference>
<dbReference type="PROSITE" id="PS51257">
    <property type="entry name" value="PROKAR_LIPOPROTEIN"/>
    <property type="match status" value="1"/>
</dbReference>
<dbReference type="SMART" id="SM00257">
    <property type="entry name" value="LysM"/>
    <property type="match status" value="1"/>
</dbReference>
<dbReference type="EMBL" id="VIFK01000015">
    <property type="protein sequence ID" value="TQF00346.1"/>
    <property type="molecule type" value="Genomic_DNA"/>
</dbReference>
<dbReference type="SUPFAM" id="SSF51261">
    <property type="entry name" value="Duplicated hybrid motif"/>
    <property type="match status" value="1"/>
</dbReference>
<name>A0A540VUA8_9GAMM</name>
<dbReference type="Proteomes" id="UP000315400">
    <property type="component" value="Unassembled WGS sequence"/>
</dbReference>
<comment type="similarity">
    <text evidence="1">Belongs to the E.coli NlpD/Haemophilus LppB family.</text>
</comment>
<accession>A0A540VUA8</accession>
<dbReference type="InterPro" id="IPR018392">
    <property type="entry name" value="LysM"/>
</dbReference>
<dbReference type="InterPro" id="IPR011055">
    <property type="entry name" value="Dup_hybrid_motif"/>
</dbReference>
<protein>
    <submittedName>
        <fullName evidence="3">Peptidoglycan DD-metalloendopeptidase family protein</fullName>
    </submittedName>
</protein>
<dbReference type="PANTHER" id="PTHR21666">
    <property type="entry name" value="PEPTIDASE-RELATED"/>
    <property type="match status" value="1"/>
</dbReference>